<dbReference type="GO" id="GO:0046983">
    <property type="term" value="F:protein dimerization activity"/>
    <property type="evidence" value="ECO:0007669"/>
    <property type="project" value="InterPro"/>
</dbReference>
<comment type="caution">
    <text evidence="2">The sequence shown here is derived from an EMBL/GenBank/DDBJ whole genome shotgun (WGS) entry which is preliminary data.</text>
</comment>
<evidence type="ECO:0000313" key="3">
    <source>
        <dbReference type="Proteomes" id="UP000037267"/>
    </source>
</evidence>
<evidence type="ECO:0000259" key="1">
    <source>
        <dbReference type="Pfam" id="PF08100"/>
    </source>
</evidence>
<keyword evidence="3" id="KW-1185">Reference proteome</keyword>
<dbReference type="EMBL" id="LGSS01000004">
    <property type="protein sequence ID" value="KNF08998.1"/>
    <property type="molecule type" value="Genomic_DNA"/>
</dbReference>
<dbReference type="Gene3D" id="1.10.10.10">
    <property type="entry name" value="Winged helix-like DNA-binding domain superfamily/Winged helix DNA-binding domain"/>
    <property type="match status" value="1"/>
</dbReference>
<dbReference type="RefSeq" id="WP_050354577.1">
    <property type="nucleotide sequence ID" value="NZ_LGSS01000004.1"/>
</dbReference>
<reference evidence="3" key="1">
    <citation type="submission" date="2015-07" db="EMBL/GenBank/DDBJ databases">
        <title>Draft genome sequence of the purine-degrading Gottschalkia purinilyticum DSM 1384 (formerly Clostridium purinilyticum).</title>
        <authorList>
            <person name="Poehlein A."/>
            <person name="Schiel-Bengelsdorf B."/>
            <person name="Bengelsdorf F.R."/>
            <person name="Daniel R."/>
            <person name="Duerre P."/>
        </authorList>
    </citation>
    <scope>NUCLEOTIDE SEQUENCE [LARGE SCALE GENOMIC DNA]</scope>
    <source>
        <strain evidence="3">DSM 1384</strain>
    </source>
</reference>
<dbReference type="Proteomes" id="UP000037267">
    <property type="component" value="Unassembled WGS sequence"/>
</dbReference>
<dbReference type="STRING" id="1503.CLPU_4c00440"/>
<dbReference type="InterPro" id="IPR036388">
    <property type="entry name" value="WH-like_DNA-bd_sf"/>
</dbReference>
<feature type="domain" description="O-methyltransferase dimerisation" evidence="1">
    <location>
        <begin position="15"/>
        <end position="71"/>
    </location>
</feature>
<gene>
    <name evidence="2" type="ORF">CLPU_4c00440</name>
</gene>
<organism evidence="2 3">
    <name type="scientific">Gottschalkia purinilytica</name>
    <name type="common">Clostridium purinilyticum</name>
    <dbReference type="NCBI Taxonomy" id="1503"/>
    <lineage>
        <taxon>Bacteria</taxon>
        <taxon>Bacillati</taxon>
        <taxon>Bacillota</taxon>
        <taxon>Tissierellia</taxon>
        <taxon>Tissierellales</taxon>
        <taxon>Gottschalkiaceae</taxon>
        <taxon>Gottschalkia</taxon>
    </lineage>
</organism>
<evidence type="ECO:0000313" key="2">
    <source>
        <dbReference type="EMBL" id="KNF08998.1"/>
    </source>
</evidence>
<protein>
    <recommendedName>
        <fullName evidence="1">O-methyltransferase dimerisation domain-containing protein</fullName>
    </recommendedName>
</protein>
<dbReference type="InterPro" id="IPR036390">
    <property type="entry name" value="WH_DNA-bd_sf"/>
</dbReference>
<dbReference type="OrthoDB" id="1682723at2"/>
<dbReference type="Pfam" id="PF08100">
    <property type="entry name" value="Dimerisation"/>
    <property type="match status" value="1"/>
</dbReference>
<dbReference type="SUPFAM" id="SSF46785">
    <property type="entry name" value="Winged helix' DNA-binding domain"/>
    <property type="match status" value="1"/>
</dbReference>
<dbReference type="AlphaFoldDB" id="A0A0L0WC09"/>
<name>A0A0L0WC09_GOTPU</name>
<sequence length="72" mass="8408">MEDIKYNPKPYYNMVQNYKETQLLFSAIRLDIFSELSEFISAEEIAMNTGYNKRSLGFYLNTLASIGLLEKK</sequence>
<accession>A0A0L0WC09</accession>
<proteinExistence type="predicted"/>
<dbReference type="InterPro" id="IPR012967">
    <property type="entry name" value="COMT_dimerisation"/>
</dbReference>